<feature type="transmembrane region" description="Helical" evidence="1">
    <location>
        <begin position="21"/>
        <end position="39"/>
    </location>
</feature>
<reference evidence="2" key="1">
    <citation type="submission" date="2022-01" db="EMBL/GenBank/DDBJ databases">
        <title>PSI-footprinting approach for the identification of protein synthesis inhibitor producers.</title>
        <authorList>
            <person name="Handel F."/>
            <person name="Kulik A."/>
            <person name="Wex K.W."/>
            <person name="Berscheid A."/>
            <person name="Saur J.S."/>
            <person name="Winkler A."/>
            <person name="Wibberg D."/>
            <person name="Kalinowski J."/>
            <person name="Broetz-Oesterhelt H."/>
            <person name="Mast Y."/>
        </authorList>
    </citation>
    <scope>NUCLEOTIDE SEQUENCE</scope>
    <source>
        <strain evidence="2">KNN 49.3e</strain>
    </source>
</reference>
<name>A0ABY4NS59_9PSEU</name>
<keyword evidence="3" id="KW-1185">Reference proteome</keyword>
<dbReference type="RefSeq" id="WP_162831181.1">
    <property type="nucleotide sequence ID" value="NZ_CP091196.1"/>
</dbReference>
<gene>
    <name evidence="2" type="ORF">L1857_08550</name>
</gene>
<evidence type="ECO:0000313" key="3">
    <source>
        <dbReference type="Proteomes" id="UP000830158"/>
    </source>
</evidence>
<keyword evidence="1" id="KW-0812">Transmembrane</keyword>
<proteinExistence type="predicted"/>
<evidence type="ECO:0000256" key="1">
    <source>
        <dbReference type="SAM" id="Phobius"/>
    </source>
</evidence>
<protein>
    <submittedName>
        <fullName evidence="2">Uncharacterized protein</fullName>
    </submittedName>
</protein>
<keyword evidence="1" id="KW-1133">Transmembrane helix</keyword>
<organism evidence="2 3">
    <name type="scientific">Amycolatopsis thermalba</name>
    <dbReference type="NCBI Taxonomy" id="944492"/>
    <lineage>
        <taxon>Bacteria</taxon>
        <taxon>Bacillati</taxon>
        <taxon>Actinomycetota</taxon>
        <taxon>Actinomycetes</taxon>
        <taxon>Pseudonocardiales</taxon>
        <taxon>Pseudonocardiaceae</taxon>
        <taxon>Amycolatopsis</taxon>
    </lineage>
</organism>
<dbReference type="Proteomes" id="UP000830158">
    <property type="component" value="Chromosome"/>
</dbReference>
<accession>A0ABY4NS59</accession>
<dbReference type="EMBL" id="CP091196">
    <property type="protein sequence ID" value="UQS22863.1"/>
    <property type="molecule type" value="Genomic_DNA"/>
</dbReference>
<sequence length="59" mass="6543">MKPNKVTDKLNKEIPRDKLTLVIAGLIILGVAFGAWFMFMHQQTANTVKEAGEAIEASR</sequence>
<keyword evidence="1" id="KW-0472">Membrane</keyword>
<evidence type="ECO:0000313" key="2">
    <source>
        <dbReference type="EMBL" id="UQS22863.1"/>
    </source>
</evidence>